<evidence type="ECO:0000256" key="5">
    <source>
        <dbReference type="ARBA" id="ARBA00022723"/>
    </source>
</evidence>
<dbReference type="SUPFAM" id="SSF101821">
    <property type="entry name" value="Aminopeptidase/glucanase lid domain"/>
    <property type="match status" value="1"/>
</dbReference>
<evidence type="ECO:0000256" key="7">
    <source>
        <dbReference type="ARBA" id="ARBA00022833"/>
    </source>
</evidence>
<evidence type="ECO:0000256" key="3">
    <source>
        <dbReference type="ARBA" id="ARBA00022438"/>
    </source>
</evidence>
<keyword evidence="4 9" id="KW-0645">Protease</keyword>
<dbReference type="Pfam" id="PF02127">
    <property type="entry name" value="Peptidase_M18"/>
    <property type="match status" value="2"/>
</dbReference>
<dbReference type="PANTHER" id="PTHR28570:SF3">
    <property type="entry name" value="ASPARTYL AMINOPEPTIDASE"/>
    <property type="match status" value="1"/>
</dbReference>
<dbReference type="GO" id="GO:0008270">
    <property type="term" value="F:zinc ion binding"/>
    <property type="evidence" value="ECO:0007669"/>
    <property type="project" value="InterPro"/>
</dbReference>
<comment type="cofactor">
    <cofactor evidence="1 10">
        <name>Zn(2+)</name>
        <dbReference type="ChEBI" id="CHEBI:29105"/>
    </cofactor>
</comment>
<dbReference type="EMBL" id="DXBB01000033">
    <property type="protein sequence ID" value="HIZ72246.1"/>
    <property type="molecule type" value="Genomic_DNA"/>
</dbReference>
<comment type="similarity">
    <text evidence="2 9">Belongs to the peptidase M18 family.</text>
</comment>
<reference evidence="11" key="1">
    <citation type="journal article" date="2021" name="PeerJ">
        <title>Extensive microbial diversity within the chicken gut microbiome revealed by metagenomics and culture.</title>
        <authorList>
            <person name="Gilroy R."/>
            <person name="Ravi A."/>
            <person name="Getino M."/>
            <person name="Pursley I."/>
            <person name="Horton D.L."/>
            <person name="Alikhan N.F."/>
            <person name="Baker D."/>
            <person name="Gharbi K."/>
            <person name="Hall N."/>
            <person name="Watson M."/>
            <person name="Adriaenssens E.M."/>
            <person name="Foster-Nyarko E."/>
            <person name="Jarju S."/>
            <person name="Secka A."/>
            <person name="Antonio M."/>
            <person name="Oren A."/>
            <person name="Chaudhuri R.R."/>
            <person name="La Ragione R."/>
            <person name="Hildebrand F."/>
            <person name="Pallen M.J."/>
        </authorList>
    </citation>
    <scope>NUCLEOTIDE SEQUENCE</scope>
    <source>
        <strain evidence="11">ChiW7-2402</strain>
    </source>
</reference>
<dbReference type="Proteomes" id="UP000824102">
    <property type="component" value="Unassembled WGS sequence"/>
</dbReference>
<dbReference type="AlphaFoldDB" id="A0A9D2JYR5"/>
<evidence type="ECO:0000256" key="1">
    <source>
        <dbReference type="ARBA" id="ARBA00001947"/>
    </source>
</evidence>
<accession>A0A9D2JYR5</accession>
<dbReference type="GO" id="GO:0004177">
    <property type="term" value="F:aminopeptidase activity"/>
    <property type="evidence" value="ECO:0007669"/>
    <property type="project" value="UniProtKB-KW"/>
</dbReference>
<keyword evidence="3 9" id="KW-0031">Aminopeptidase</keyword>
<comment type="caution">
    <text evidence="11">The sequence shown here is derived from an EMBL/GenBank/DDBJ whole genome shotgun (WGS) entry which is preliminary data.</text>
</comment>
<evidence type="ECO:0000256" key="9">
    <source>
        <dbReference type="RuleBase" id="RU004386"/>
    </source>
</evidence>
<evidence type="ECO:0000256" key="6">
    <source>
        <dbReference type="ARBA" id="ARBA00022801"/>
    </source>
</evidence>
<protein>
    <recommendedName>
        <fullName evidence="10">M18 family aminopeptidase</fullName>
        <ecNumber evidence="10">3.4.11.-</ecNumber>
    </recommendedName>
</protein>
<reference evidence="11" key="2">
    <citation type="submission" date="2021-04" db="EMBL/GenBank/DDBJ databases">
        <authorList>
            <person name="Gilroy R."/>
        </authorList>
    </citation>
    <scope>NUCLEOTIDE SEQUENCE</scope>
    <source>
        <strain evidence="11">ChiW7-2402</strain>
    </source>
</reference>
<dbReference type="GO" id="GO:0006508">
    <property type="term" value="P:proteolysis"/>
    <property type="evidence" value="ECO:0007669"/>
    <property type="project" value="UniProtKB-KW"/>
</dbReference>
<dbReference type="InterPro" id="IPR023358">
    <property type="entry name" value="Peptidase_M18_dom2"/>
</dbReference>
<dbReference type="PANTHER" id="PTHR28570">
    <property type="entry name" value="ASPARTYL AMINOPEPTIDASE"/>
    <property type="match status" value="1"/>
</dbReference>
<gene>
    <name evidence="11" type="ORF">H9964_01545</name>
</gene>
<evidence type="ECO:0000256" key="8">
    <source>
        <dbReference type="ARBA" id="ARBA00023049"/>
    </source>
</evidence>
<sequence length="425" mass="46080">MDRSPLEALVNFLDISPTAFHAVHNAAAMLSAHGFTALSEDEEWHPQRGKAYYVKRNDSALIAFRIGNKTPESAFRIVASHTDSPALKLKENPALSDGTFTRLNVEPYGGGIFYSFLDRPLTIAGRIVREKEGRLVSELFESRQDIVIPSLAIHMDRTVNEKFAPNPQTDLLPLYALGKEELGLGGELDGAIAFDLFAACKEPPFFSGKHGEFLSAPRIDNLSSVAASLWVLGERESDDGIGVAACFDSEEVGSRTLQGAGSGFLKSVLKRIADGLGLSEEQRERMLARSFMISLDNAHSLHPNHPEKCDPSNRAVMGGGIVIKGHAGGAYTTDAASSAVIKRIFQRADVRYQTFFNRSDMRSGSTLGAISLSSVPIRTVDLGLAQLAMHSAVETFAHADYTELLKGLSAFYEAPSSDLLVHSEP</sequence>
<evidence type="ECO:0000256" key="10">
    <source>
        <dbReference type="RuleBase" id="RU004387"/>
    </source>
</evidence>
<name>A0A9D2JYR5_9FIRM</name>
<dbReference type="SUPFAM" id="SSF53187">
    <property type="entry name" value="Zn-dependent exopeptidases"/>
    <property type="match status" value="1"/>
</dbReference>
<dbReference type="Gene3D" id="3.40.630.10">
    <property type="entry name" value="Zn peptidases"/>
    <property type="match status" value="2"/>
</dbReference>
<evidence type="ECO:0000256" key="2">
    <source>
        <dbReference type="ARBA" id="ARBA00008290"/>
    </source>
</evidence>
<proteinExistence type="inferred from homology"/>
<evidence type="ECO:0000256" key="4">
    <source>
        <dbReference type="ARBA" id="ARBA00022670"/>
    </source>
</evidence>
<keyword evidence="7 9" id="KW-0862">Zinc</keyword>
<dbReference type="InterPro" id="IPR001948">
    <property type="entry name" value="Peptidase_M18"/>
</dbReference>
<dbReference type="NCBIfam" id="NF002759">
    <property type="entry name" value="PRK02813.1"/>
    <property type="match status" value="1"/>
</dbReference>
<dbReference type="GO" id="GO:0005737">
    <property type="term" value="C:cytoplasm"/>
    <property type="evidence" value="ECO:0007669"/>
    <property type="project" value="UniProtKB-ARBA"/>
</dbReference>
<evidence type="ECO:0000313" key="12">
    <source>
        <dbReference type="Proteomes" id="UP000824102"/>
    </source>
</evidence>
<dbReference type="Gene3D" id="2.30.250.10">
    <property type="entry name" value="Aminopeptidase i, Domain 2"/>
    <property type="match status" value="1"/>
</dbReference>
<organism evidence="11 12">
    <name type="scientific">Candidatus Gallimonas intestinavium</name>
    <dbReference type="NCBI Taxonomy" id="2838603"/>
    <lineage>
        <taxon>Bacteria</taxon>
        <taxon>Bacillati</taxon>
        <taxon>Bacillota</taxon>
        <taxon>Clostridia</taxon>
        <taxon>Candidatus Gallimonas</taxon>
    </lineage>
</organism>
<keyword evidence="8 9" id="KW-0482">Metalloprotease</keyword>
<keyword evidence="6 9" id="KW-0378">Hydrolase</keyword>
<dbReference type="GO" id="GO:0008237">
    <property type="term" value="F:metallopeptidase activity"/>
    <property type="evidence" value="ECO:0007669"/>
    <property type="project" value="UniProtKB-KW"/>
</dbReference>
<evidence type="ECO:0000313" key="11">
    <source>
        <dbReference type="EMBL" id="HIZ72246.1"/>
    </source>
</evidence>
<dbReference type="PRINTS" id="PR00932">
    <property type="entry name" value="AMINO1PTASE"/>
</dbReference>
<dbReference type="EC" id="3.4.11.-" evidence="10"/>
<keyword evidence="5 9" id="KW-0479">Metal-binding</keyword>